<keyword evidence="1" id="KW-0812">Transmembrane</keyword>
<organism evidence="2 3">
    <name type="scientific">Nocardia aurantiaca</name>
    <dbReference type="NCBI Taxonomy" id="2675850"/>
    <lineage>
        <taxon>Bacteria</taxon>
        <taxon>Bacillati</taxon>
        <taxon>Actinomycetota</taxon>
        <taxon>Actinomycetes</taxon>
        <taxon>Mycobacteriales</taxon>
        <taxon>Nocardiaceae</taxon>
        <taxon>Nocardia</taxon>
    </lineage>
</organism>
<protein>
    <submittedName>
        <fullName evidence="2">Uncharacterized protein</fullName>
    </submittedName>
</protein>
<gene>
    <name evidence="2" type="ORF">GLP40_17225</name>
</gene>
<keyword evidence="1" id="KW-0472">Membrane</keyword>
<evidence type="ECO:0000313" key="3">
    <source>
        <dbReference type="Proteomes" id="UP000432464"/>
    </source>
</evidence>
<proteinExistence type="predicted"/>
<feature type="transmembrane region" description="Helical" evidence="1">
    <location>
        <begin position="201"/>
        <end position="224"/>
    </location>
</feature>
<keyword evidence="3" id="KW-1185">Reference proteome</keyword>
<reference evidence="2 3" key="1">
    <citation type="submission" date="2019-11" db="EMBL/GenBank/DDBJ databases">
        <title>Nocardia sp. nov. CT2-14 isolated from soil.</title>
        <authorList>
            <person name="Kanchanasin P."/>
            <person name="Tanasupawat S."/>
            <person name="Yuki M."/>
            <person name="Kudo T."/>
        </authorList>
    </citation>
    <scope>NUCLEOTIDE SEQUENCE [LARGE SCALE GENOMIC DNA]</scope>
    <source>
        <strain evidence="2 3">CT2-14</strain>
    </source>
</reference>
<dbReference type="AlphaFoldDB" id="A0A6I3L1C5"/>
<accession>A0A6I3L1C5</accession>
<dbReference type="Proteomes" id="UP000432464">
    <property type="component" value="Unassembled WGS sequence"/>
</dbReference>
<dbReference type="RefSeq" id="WP_154788914.1">
    <property type="nucleotide sequence ID" value="NZ_WMBB01000007.1"/>
</dbReference>
<keyword evidence="1" id="KW-1133">Transmembrane helix</keyword>
<sequence length="279" mass="32673">MSTRAPEQPTPEQVSIWGWCARTVVLMVFVPPRLAWEVIKRVPRAIAAAITLFNDHLLRPLVTLFRDWVIRPLRDFVRNYLWHLLIQQLLFGMVLTPLGTVLLAYFLRPIQRAIEEWLWRRVLRPSIPWIFRTAVKPIADAMGWAVTMTWRWLVAVPISALWQRMLRPGGRWLLVAVIEPLVTWLLVWPAKRLRRWVLRPLAYAVVVTVLFGWRVATTVVRITVVTPCRWLHRTVLQPLLAAVARAWRALSGPVRWAYQRVIMPWRARITEVWTALFGG</sequence>
<comment type="caution">
    <text evidence="2">The sequence shown here is derived from an EMBL/GenBank/DDBJ whole genome shotgun (WGS) entry which is preliminary data.</text>
</comment>
<name>A0A6I3L1C5_9NOCA</name>
<feature type="transmembrane region" description="Helical" evidence="1">
    <location>
        <begin position="172"/>
        <end position="189"/>
    </location>
</feature>
<evidence type="ECO:0000313" key="2">
    <source>
        <dbReference type="EMBL" id="MTE14495.1"/>
    </source>
</evidence>
<dbReference type="EMBL" id="WMBB01000007">
    <property type="protein sequence ID" value="MTE14495.1"/>
    <property type="molecule type" value="Genomic_DNA"/>
</dbReference>
<feature type="transmembrane region" description="Helical" evidence="1">
    <location>
        <begin position="85"/>
        <end position="108"/>
    </location>
</feature>
<evidence type="ECO:0000256" key="1">
    <source>
        <dbReference type="SAM" id="Phobius"/>
    </source>
</evidence>